<evidence type="ECO:0000313" key="1">
    <source>
        <dbReference type="EMBL" id="CAB4039180.1"/>
    </source>
</evidence>
<dbReference type="Proteomes" id="UP001152795">
    <property type="component" value="Unassembled WGS sequence"/>
</dbReference>
<accession>A0A7D9JZP1</accession>
<protein>
    <submittedName>
        <fullName evidence="1">Uncharacterized protein</fullName>
    </submittedName>
</protein>
<organism evidence="1 2">
    <name type="scientific">Paramuricea clavata</name>
    <name type="common">Red gorgonian</name>
    <name type="synonym">Violescent sea-whip</name>
    <dbReference type="NCBI Taxonomy" id="317549"/>
    <lineage>
        <taxon>Eukaryota</taxon>
        <taxon>Metazoa</taxon>
        <taxon>Cnidaria</taxon>
        <taxon>Anthozoa</taxon>
        <taxon>Octocorallia</taxon>
        <taxon>Malacalcyonacea</taxon>
        <taxon>Plexauridae</taxon>
        <taxon>Paramuricea</taxon>
    </lineage>
</organism>
<evidence type="ECO:0000313" key="2">
    <source>
        <dbReference type="Proteomes" id="UP001152795"/>
    </source>
</evidence>
<gene>
    <name evidence="1" type="ORF">PACLA_8A053070</name>
</gene>
<sequence>MQYNLFRSQRRVILSGVVNLRIFKNLSCRQSSPGGNSKLFENEAVKIRWYVNTSSLTIKGIDCEQLKDKLRAIARTESDEDDAISLIDKNNLDIGIHNEVERSIIIEGEDFSTRKLNSSSQVIDLSTQPNHSLICSELVEKIKDLELDVNIKISALINARSI</sequence>
<keyword evidence="2" id="KW-1185">Reference proteome</keyword>
<comment type="caution">
    <text evidence="1">The sequence shown here is derived from an EMBL/GenBank/DDBJ whole genome shotgun (WGS) entry which is preliminary data.</text>
</comment>
<name>A0A7D9JZP1_PARCT</name>
<reference evidence="1" key="1">
    <citation type="submission" date="2020-04" db="EMBL/GenBank/DDBJ databases">
        <authorList>
            <person name="Alioto T."/>
            <person name="Alioto T."/>
            <person name="Gomez Garrido J."/>
        </authorList>
    </citation>
    <scope>NUCLEOTIDE SEQUENCE</scope>
    <source>
        <strain evidence="1">A484AB</strain>
    </source>
</reference>
<dbReference type="AlphaFoldDB" id="A0A7D9JZP1"/>
<proteinExistence type="predicted"/>
<dbReference type="EMBL" id="CACRXK020025039">
    <property type="protein sequence ID" value="CAB4039180.1"/>
    <property type="molecule type" value="Genomic_DNA"/>
</dbReference>